<feature type="domain" description="DUF8125" evidence="2">
    <location>
        <begin position="150"/>
        <end position="219"/>
    </location>
</feature>
<proteinExistence type="predicted"/>
<comment type="caution">
    <text evidence="3">The sequence shown here is derived from an EMBL/GenBank/DDBJ whole genome shotgun (WGS) entry which is preliminary data.</text>
</comment>
<dbReference type="Proteomes" id="UP000268233">
    <property type="component" value="Unassembled WGS sequence"/>
</dbReference>
<accession>A0A495R4E4</accession>
<dbReference type="Pfam" id="PF26447">
    <property type="entry name" value="DUF8126"/>
    <property type="match status" value="1"/>
</dbReference>
<evidence type="ECO:0000256" key="1">
    <source>
        <dbReference type="SAM" id="MobiDB-lite"/>
    </source>
</evidence>
<feature type="region of interest" description="Disordered" evidence="1">
    <location>
        <begin position="243"/>
        <end position="272"/>
    </location>
</feature>
<reference evidence="3 4" key="1">
    <citation type="submission" date="2018-10" db="EMBL/GenBank/DDBJ databases">
        <title>Genomic Encyclopedia of Archaeal and Bacterial Type Strains, Phase II (KMG-II): from individual species to whole genera.</title>
        <authorList>
            <person name="Goeker M."/>
        </authorList>
    </citation>
    <scope>NUCLEOTIDE SEQUENCE [LARGE SCALE GENOMIC DNA]</scope>
    <source>
        <strain evidence="3 4">DSM 11927</strain>
    </source>
</reference>
<evidence type="ECO:0000313" key="3">
    <source>
        <dbReference type="EMBL" id="RKS82185.1"/>
    </source>
</evidence>
<protein>
    <recommendedName>
        <fullName evidence="2">DUF8125 domain-containing protein</fullName>
    </recommendedName>
</protein>
<organism evidence="3 4">
    <name type="scientific">Haloarcula quadrata</name>
    <dbReference type="NCBI Taxonomy" id="182779"/>
    <lineage>
        <taxon>Archaea</taxon>
        <taxon>Methanobacteriati</taxon>
        <taxon>Methanobacteriota</taxon>
        <taxon>Stenosarchaea group</taxon>
        <taxon>Halobacteria</taxon>
        <taxon>Halobacteriales</taxon>
        <taxon>Haloarculaceae</taxon>
        <taxon>Haloarcula</taxon>
    </lineage>
</organism>
<dbReference type="EMBL" id="RBWW01000001">
    <property type="protein sequence ID" value="RKS82185.1"/>
    <property type="molecule type" value="Genomic_DNA"/>
</dbReference>
<sequence length="272" mass="30745">MTDERDTQNGNLVRVKQAVTSNSAVVAVMVGLLTMGVMSGRLDVPAWAIDVMRGGAVAGAIGYIAGGKLADLLSEPPETVEVVEVDAERDYAQTWFVPPEWWNDRVEEDGSPWFREGSGNWGVREMDYDPDEECVIVEEGALEAELNDDELATWRSAVYECRGRLRTWAHRGRVLRQRLNAVVEAVESRYWDTMANDELDRKAAHPDVVHDELDRELGDIREQTQPMSDDDVLEQTVREIVRDHGDVDADEFDRLDEPDFDLDEPQRGRDGE</sequence>
<name>A0A495R4E4_9EURY</name>
<evidence type="ECO:0000313" key="4">
    <source>
        <dbReference type="Proteomes" id="UP000268233"/>
    </source>
</evidence>
<evidence type="ECO:0000259" key="2">
    <source>
        <dbReference type="Pfam" id="PF26447"/>
    </source>
</evidence>
<dbReference type="AlphaFoldDB" id="A0A495R4E4"/>
<dbReference type="InterPro" id="IPR058439">
    <property type="entry name" value="DUF8126"/>
</dbReference>
<feature type="compositionally biased region" description="Acidic residues" evidence="1">
    <location>
        <begin position="248"/>
        <end position="263"/>
    </location>
</feature>
<dbReference type="RefSeq" id="WP_121302871.1">
    <property type="nucleotide sequence ID" value="NZ_RBWW01000001.1"/>
</dbReference>
<keyword evidence="4" id="KW-1185">Reference proteome</keyword>
<gene>
    <name evidence="3" type="ORF">BDK61_1485</name>
</gene>